<dbReference type="PANTHER" id="PTHR34154">
    <property type="entry name" value="ALKALI-SENSITIVE LINKAGE PROTEIN 1"/>
    <property type="match status" value="1"/>
</dbReference>
<evidence type="ECO:0000313" key="4">
    <source>
        <dbReference type="Proteomes" id="UP000578531"/>
    </source>
</evidence>
<evidence type="ECO:0000313" key="3">
    <source>
        <dbReference type="EMBL" id="KAF6239862.1"/>
    </source>
</evidence>
<evidence type="ECO:0000259" key="2">
    <source>
        <dbReference type="Pfam" id="PF11790"/>
    </source>
</evidence>
<organism evidence="3 4">
    <name type="scientific">Letharia columbiana</name>
    <dbReference type="NCBI Taxonomy" id="112416"/>
    <lineage>
        <taxon>Eukaryota</taxon>
        <taxon>Fungi</taxon>
        <taxon>Dikarya</taxon>
        <taxon>Ascomycota</taxon>
        <taxon>Pezizomycotina</taxon>
        <taxon>Lecanoromycetes</taxon>
        <taxon>OSLEUM clade</taxon>
        <taxon>Lecanoromycetidae</taxon>
        <taxon>Lecanorales</taxon>
        <taxon>Lecanorineae</taxon>
        <taxon>Parmeliaceae</taxon>
        <taxon>Letharia</taxon>
    </lineage>
</organism>
<gene>
    <name evidence="3" type="ORF">HO173_002409</name>
</gene>
<dbReference type="AlphaFoldDB" id="A0A8H6G3G6"/>
<dbReference type="GO" id="GO:0071966">
    <property type="term" value="P:fungal-type cell wall polysaccharide metabolic process"/>
    <property type="evidence" value="ECO:0007669"/>
    <property type="project" value="TreeGrafter"/>
</dbReference>
<dbReference type="Gene3D" id="3.20.20.80">
    <property type="entry name" value="Glycosidases"/>
    <property type="match status" value="1"/>
</dbReference>
<feature type="domain" description="Asl1-like glycosyl hydrolase catalytic" evidence="2">
    <location>
        <begin position="203"/>
        <end position="440"/>
    </location>
</feature>
<feature type="region of interest" description="Disordered" evidence="1">
    <location>
        <begin position="139"/>
        <end position="206"/>
    </location>
</feature>
<sequence length="445" mass="47564">MLHFDDLVLMDFASGFNSCGFGSTDYRAHFHSQRKVAFVSVPTITVTRDSHTAPDNRLQTLIRLYCHSTENPKLHTSIDATMHLSLPKLALAAFFLECVYAHPAHWPLHRKNRRDEYSGVNWNDPSLYKNVDWSTVNYGGGSTPTPTTTSTPAAAPTPAQAAPVVEASPSPSPAANQGSTTSNSGTSSNSNSGTTTSSSGKRGLAYNPSSGNLNIWSSYSQLSWGYNWDDTPQGLPSKFQYVPTLWGTASIHSDNWDSAAKAATSGSGPNYLMSFNEPDNESQANMDVGSAVAGFNQYMKPYASDNVLLGSPSVTNGAGTNGAGIPQGLDWLSPFLEQCTGCPISFVPIHWYGCQNGCAVSSDVSDFQSHVQSAIEAAVNPATGEKVPVWVTEFQSFTDPESFLGEILPWLDGQSGVERYAYFMATDGILVSGGSVNAVGAKYAS</sequence>
<dbReference type="RefSeq" id="XP_037169137.1">
    <property type="nucleotide sequence ID" value="XM_037304342.1"/>
</dbReference>
<name>A0A8H6G3G6_9LECA</name>
<dbReference type="GeneID" id="59284082"/>
<dbReference type="GO" id="GO:0009277">
    <property type="term" value="C:fungal-type cell wall"/>
    <property type="evidence" value="ECO:0007669"/>
    <property type="project" value="TreeGrafter"/>
</dbReference>
<dbReference type="EMBL" id="JACCJC010000005">
    <property type="protein sequence ID" value="KAF6239862.1"/>
    <property type="molecule type" value="Genomic_DNA"/>
</dbReference>
<accession>A0A8H6G3G6</accession>
<dbReference type="SUPFAM" id="SSF51445">
    <property type="entry name" value="(Trans)glycosidases"/>
    <property type="match status" value="1"/>
</dbReference>
<dbReference type="InterPro" id="IPR024655">
    <property type="entry name" value="Asl1_glyco_hydro_catalytic"/>
</dbReference>
<dbReference type="Pfam" id="PF11790">
    <property type="entry name" value="Glyco_hydro_cc"/>
    <property type="match status" value="1"/>
</dbReference>
<protein>
    <recommendedName>
        <fullName evidence="2">Asl1-like glycosyl hydrolase catalytic domain-containing protein</fullName>
    </recommendedName>
</protein>
<dbReference type="InterPro" id="IPR053183">
    <property type="entry name" value="ASL1"/>
</dbReference>
<reference evidence="3 4" key="1">
    <citation type="journal article" date="2020" name="Genomics">
        <title>Complete, high-quality genomes from long-read metagenomic sequencing of two wolf lichen thalli reveals enigmatic genome architecture.</title>
        <authorList>
            <person name="McKenzie S.K."/>
            <person name="Walston R.F."/>
            <person name="Allen J.L."/>
        </authorList>
    </citation>
    <scope>NUCLEOTIDE SEQUENCE [LARGE SCALE GENOMIC DNA]</scope>
    <source>
        <strain evidence="3">WasteWater2</strain>
    </source>
</reference>
<keyword evidence="4" id="KW-1185">Reference proteome</keyword>
<evidence type="ECO:0000256" key="1">
    <source>
        <dbReference type="SAM" id="MobiDB-lite"/>
    </source>
</evidence>
<comment type="caution">
    <text evidence="3">The sequence shown here is derived from an EMBL/GenBank/DDBJ whole genome shotgun (WGS) entry which is preliminary data.</text>
</comment>
<feature type="compositionally biased region" description="Low complexity" evidence="1">
    <location>
        <begin position="143"/>
        <end position="200"/>
    </location>
</feature>
<dbReference type="InterPro" id="IPR017853">
    <property type="entry name" value="GH"/>
</dbReference>
<dbReference type="Proteomes" id="UP000578531">
    <property type="component" value="Unassembled WGS sequence"/>
</dbReference>
<dbReference type="OrthoDB" id="43654at2759"/>
<dbReference type="PANTHER" id="PTHR34154:SF10">
    <property type="entry name" value="ASL1-LIKE GLYCOSYL HYDROLASE CATALYTIC DOMAIN-CONTAINING PROTEIN"/>
    <property type="match status" value="1"/>
</dbReference>
<proteinExistence type="predicted"/>